<name>X0XPP6_9ZZZZ</name>
<reference evidence="1" key="1">
    <citation type="journal article" date="2014" name="Front. Microbiol.">
        <title>High frequency of phylogenetically diverse reductive dehalogenase-homologous genes in deep subseafloor sedimentary metagenomes.</title>
        <authorList>
            <person name="Kawai M."/>
            <person name="Futagami T."/>
            <person name="Toyoda A."/>
            <person name="Takaki Y."/>
            <person name="Nishi S."/>
            <person name="Hori S."/>
            <person name="Arai W."/>
            <person name="Tsubouchi T."/>
            <person name="Morono Y."/>
            <person name="Uchiyama I."/>
            <person name="Ito T."/>
            <person name="Fujiyama A."/>
            <person name="Inagaki F."/>
            <person name="Takami H."/>
        </authorList>
    </citation>
    <scope>NUCLEOTIDE SEQUENCE</scope>
    <source>
        <strain evidence="1">Expedition CK06-06</strain>
    </source>
</reference>
<feature type="non-terminal residue" evidence="1">
    <location>
        <position position="1"/>
    </location>
</feature>
<dbReference type="AlphaFoldDB" id="X0XPP6"/>
<proteinExistence type="predicted"/>
<protein>
    <submittedName>
        <fullName evidence="1">Uncharacterized protein</fullName>
    </submittedName>
</protein>
<accession>X0XPP6</accession>
<organism evidence="1">
    <name type="scientific">marine sediment metagenome</name>
    <dbReference type="NCBI Taxonomy" id="412755"/>
    <lineage>
        <taxon>unclassified sequences</taxon>
        <taxon>metagenomes</taxon>
        <taxon>ecological metagenomes</taxon>
    </lineage>
</organism>
<comment type="caution">
    <text evidence="1">The sequence shown here is derived from an EMBL/GenBank/DDBJ whole genome shotgun (WGS) entry which is preliminary data.</text>
</comment>
<dbReference type="EMBL" id="BARS01042022">
    <property type="protein sequence ID" value="GAG38608.1"/>
    <property type="molecule type" value="Genomic_DNA"/>
</dbReference>
<evidence type="ECO:0000313" key="1">
    <source>
        <dbReference type="EMBL" id="GAG38608.1"/>
    </source>
</evidence>
<gene>
    <name evidence="1" type="ORF">S01H1_63819</name>
</gene>
<sequence length="87" mass="9438">PQQFAKEMEQQQQAAMMAQKTEVGFDTEGKVTKSQVDSQGRLQLQGLKGQGDMQIQKMKSFTDLAIAGIEADVTKETANAKSAQTSS</sequence>